<reference evidence="2 3" key="1">
    <citation type="journal article" date="2015" name="Genome Announc.">
        <title>Complete Genome Sequence of Sedimenticola thiotaurini Strain SIP-G1, a Polyphosphate- and Polyhydroxyalkanoate-Accumulating Sulfur-Oxidizing Gammaproteobacterium Isolated from Salt Marsh Sediments.</title>
        <authorList>
            <person name="Flood B.E."/>
            <person name="Jones D.S."/>
            <person name="Bailey J.V."/>
        </authorList>
    </citation>
    <scope>NUCLEOTIDE SEQUENCE [LARGE SCALE GENOMIC DNA]</scope>
    <source>
        <strain evidence="2 3">SIP-G1</strain>
    </source>
</reference>
<dbReference type="Proteomes" id="UP000034410">
    <property type="component" value="Chromosome"/>
</dbReference>
<protein>
    <submittedName>
        <fullName evidence="2">Uncharacterized protein</fullName>
    </submittedName>
</protein>
<accession>A0A0F7JUZ5</accession>
<sequence>MPLKAALLARADGDVAKPVRYPVGESNGCRSRLNQQSGSAIGSDADPEQSLMPAPPVKLGHRPGINQKDINDDYF</sequence>
<organism evidence="2 3">
    <name type="scientific">Sedimenticola thiotaurini</name>
    <dbReference type="NCBI Taxonomy" id="1543721"/>
    <lineage>
        <taxon>Bacteria</taxon>
        <taxon>Pseudomonadati</taxon>
        <taxon>Pseudomonadota</taxon>
        <taxon>Gammaproteobacteria</taxon>
        <taxon>Chromatiales</taxon>
        <taxon>Sedimenticolaceae</taxon>
        <taxon>Sedimenticola</taxon>
    </lineage>
</organism>
<feature type="region of interest" description="Disordered" evidence="1">
    <location>
        <begin position="23"/>
        <end position="75"/>
    </location>
</feature>
<evidence type="ECO:0000313" key="3">
    <source>
        <dbReference type="Proteomes" id="UP000034410"/>
    </source>
</evidence>
<name>A0A0F7JUZ5_9GAMM</name>
<evidence type="ECO:0000313" key="2">
    <source>
        <dbReference type="EMBL" id="AKH20386.1"/>
    </source>
</evidence>
<feature type="compositionally biased region" description="Polar residues" evidence="1">
    <location>
        <begin position="28"/>
        <end position="40"/>
    </location>
</feature>
<proteinExistence type="predicted"/>
<dbReference type="KEGG" id="seds:AAY24_08515"/>
<evidence type="ECO:0000256" key="1">
    <source>
        <dbReference type="SAM" id="MobiDB-lite"/>
    </source>
</evidence>
<gene>
    <name evidence="2" type="ORF">AAY24_08515</name>
</gene>
<dbReference type="EMBL" id="CP011412">
    <property type="protein sequence ID" value="AKH20386.1"/>
    <property type="molecule type" value="Genomic_DNA"/>
</dbReference>
<keyword evidence="3" id="KW-1185">Reference proteome</keyword>
<dbReference type="AlphaFoldDB" id="A0A0F7JUZ5"/>